<dbReference type="PROSITE" id="PS50883">
    <property type="entry name" value="EAL"/>
    <property type="match status" value="1"/>
</dbReference>
<keyword evidence="1" id="KW-0812">Transmembrane</keyword>
<dbReference type="NCBIfam" id="TIGR00229">
    <property type="entry name" value="sensory_box"/>
    <property type="match status" value="1"/>
</dbReference>
<dbReference type="CDD" id="cd01948">
    <property type="entry name" value="EAL"/>
    <property type="match status" value="1"/>
</dbReference>
<feature type="domain" description="GGDEF" evidence="5">
    <location>
        <begin position="422"/>
        <end position="553"/>
    </location>
</feature>
<dbReference type="eggNOG" id="COG5001">
    <property type="taxonomic scope" value="Bacteria"/>
</dbReference>
<keyword evidence="1" id="KW-1133">Transmembrane helix</keyword>
<dbReference type="PROSITE" id="PS50113">
    <property type="entry name" value="PAC"/>
    <property type="match status" value="1"/>
</dbReference>
<feature type="domain" description="PAS" evidence="2">
    <location>
        <begin position="290"/>
        <end position="341"/>
    </location>
</feature>
<name>B6BKZ3_SULGG</name>
<dbReference type="CDD" id="cd01949">
    <property type="entry name" value="GGDEF"/>
    <property type="match status" value="1"/>
</dbReference>
<dbReference type="Pfam" id="PF00990">
    <property type="entry name" value="GGDEF"/>
    <property type="match status" value="1"/>
</dbReference>
<dbReference type="OrthoDB" id="9790732at2"/>
<feature type="transmembrane region" description="Helical" evidence="1">
    <location>
        <begin position="97"/>
        <end position="117"/>
    </location>
</feature>
<evidence type="ECO:0000259" key="5">
    <source>
        <dbReference type="PROSITE" id="PS50887"/>
    </source>
</evidence>
<feature type="transmembrane region" description="Helical" evidence="1">
    <location>
        <begin position="32"/>
        <end position="59"/>
    </location>
</feature>
<feature type="domain" description="PAC" evidence="3">
    <location>
        <begin position="342"/>
        <end position="396"/>
    </location>
</feature>
<dbReference type="InterPro" id="IPR001633">
    <property type="entry name" value="EAL_dom"/>
</dbReference>
<dbReference type="PANTHER" id="PTHR44757:SF2">
    <property type="entry name" value="BIOFILM ARCHITECTURE MAINTENANCE PROTEIN MBAA"/>
    <property type="match status" value="1"/>
</dbReference>
<sequence length="804" mass="92899">MANTRNNIILVIFSTIAIPIILGQLLNRYVPITFISIPIHSGLEVAGGVIAVVISIIFYMKYRKQSVLTHFNWATTALLAMGIIDIFHASVMPGKMFVWLHSVAVFFGGIFFISVWLKEIEVSKKTYNFIPIVFIVFSILISILSIVFSQYIPEMINHDKTFTTTANILNVIGGIGFFIASIKFLIIYSKTQEIEDILFAGLSMLFGIAGILFVSSVVWDIQWWLWHVLRLSAYIIAFYFLYTEYQKEIEEVDSANINLINTTKELKNSISFFESFQNVTNEGNLVSKSDLHGNIIYVNDNFCKTTGYTREEVIGKPHNIIRHPDNDSSIFKDLWDTIQEKKTWKATVKNRTKDGGYYWVDTNISPILDNDGEIIEYVAIRHDITELINQRDEIERSSQTDTLTGLGNRFKLINDIRDSKSTSLSLSLINIDNFREVNDFYGHRFGDFVIIEFANRLSDYFFGIKNKSLYRIQGDEFAVLNYIDDRDTFIGKIYSIVDEISAKDFMIQDEEISLQMTAVLSFEDDKNTLFTTADMSMKIARRERKNLLIYNKSLTLDKEYENNLNWTKKLKNAIKEDRLVAFYQPIVNNHTQKWEKYESLIRMIDEDGKVISPYFFLDIAKRTKNYIEITKIVITQSFEVFKDSDAEFSVNLTIQDIMDDSLKEFLFQKLEEYKIGNRVVFEIVESEGIDNFDTVLDFIREVKECGCKIAIDDFGTGYSNFEYLLQLKADYIKLDGSMIKNLDTDFDTRAVVSTIVDFAKKMNMKTIAEFVKDETIESIVKDMGIDYSQGFYFSEPTEIPNIKK</sequence>
<dbReference type="InterPro" id="IPR052155">
    <property type="entry name" value="Biofilm_reg_signaling"/>
</dbReference>
<evidence type="ECO:0000259" key="3">
    <source>
        <dbReference type="PROSITE" id="PS50113"/>
    </source>
</evidence>
<dbReference type="InterPro" id="IPR001610">
    <property type="entry name" value="PAC"/>
</dbReference>
<feature type="transmembrane region" description="Helical" evidence="1">
    <location>
        <begin position="7"/>
        <end position="26"/>
    </location>
</feature>
<evidence type="ECO:0000313" key="6">
    <source>
        <dbReference type="EMBL" id="EHP29207.1"/>
    </source>
</evidence>
<dbReference type="InterPro" id="IPR035965">
    <property type="entry name" value="PAS-like_dom_sf"/>
</dbReference>
<accession>B6BKZ3</accession>
<dbReference type="InterPro" id="IPR000700">
    <property type="entry name" value="PAS-assoc_C"/>
</dbReference>
<dbReference type="CDD" id="cd00130">
    <property type="entry name" value="PAS"/>
    <property type="match status" value="1"/>
</dbReference>
<dbReference type="AlphaFoldDB" id="B6BKZ3"/>
<proteinExistence type="predicted"/>
<dbReference type="Pfam" id="PF00563">
    <property type="entry name" value="EAL"/>
    <property type="match status" value="1"/>
</dbReference>
<dbReference type="SMART" id="SM00086">
    <property type="entry name" value="PAC"/>
    <property type="match status" value="1"/>
</dbReference>
<dbReference type="PANTHER" id="PTHR44757">
    <property type="entry name" value="DIGUANYLATE CYCLASE DGCP"/>
    <property type="match status" value="1"/>
</dbReference>
<dbReference type="SMART" id="SM00052">
    <property type="entry name" value="EAL"/>
    <property type="match status" value="1"/>
</dbReference>
<evidence type="ECO:0000313" key="7">
    <source>
        <dbReference type="Proteomes" id="UP000006431"/>
    </source>
</evidence>
<keyword evidence="1" id="KW-0472">Membrane</keyword>
<evidence type="ECO:0000256" key="1">
    <source>
        <dbReference type="SAM" id="Phobius"/>
    </source>
</evidence>
<protein>
    <submittedName>
        <fullName evidence="6">Diguanylate cyclase/phosphodiesterase (GGDEF &amp; EAL domains) with PAS/PAC sensor(S)</fullName>
    </submittedName>
</protein>
<dbReference type="Proteomes" id="UP000006431">
    <property type="component" value="Unassembled WGS sequence"/>
</dbReference>
<dbReference type="Pfam" id="PF13426">
    <property type="entry name" value="PAS_9"/>
    <property type="match status" value="1"/>
</dbReference>
<dbReference type="InterPro" id="IPR035919">
    <property type="entry name" value="EAL_sf"/>
</dbReference>
<dbReference type="PATRIC" id="fig|929558.5.peg.678"/>
<dbReference type="SMART" id="SM00267">
    <property type="entry name" value="GGDEF"/>
    <property type="match status" value="1"/>
</dbReference>
<dbReference type="RefSeq" id="WP_008337761.1">
    <property type="nucleotide sequence ID" value="NZ_AFRZ01000001.1"/>
</dbReference>
<feature type="transmembrane region" description="Helical" evidence="1">
    <location>
        <begin position="168"/>
        <end position="186"/>
    </location>
</feature>
<dbReference type="PROSITE" id="PS50112">
    <property type="entry name" value="PAS"/>
    <property type="match status" value="1"/>
</dbReference>
<organism evidence="6 7">
    <name type="scientific">Sulfurimonas gotlandica (strain DSM 19862 / JCM 16533 / GD1)</name>
    <dbReference type="NCBI Taxonomy" id="929558"/>
    <lineage>
        <taxon>Bacteria</taxon>
        <taxon>Pseudomonadati</taxon>
        <taxon>Campylobacterota</taxon>
        <taxon>Epsilonproteobacteria</taxon>
        <taxon>Campylobacterales</taxon>
        <taxon>Sulfurimonadaceae</taxon>
        <taxon>Sulfurimonas</taxon>
    </lineage>
</organism>
<dbReference type="SUPFAM" id="SSF55073">
    <property type="entry name" value="Nucleotide cyclase"/>
    <property type="match status" value="1"/>
</dbReference>
<dbReference type="InterPro" id="IPR029787">
    <property type="entry name" value="Nucleotide_cyclase"/>
</dbReference>
<dbReference type="Gene3D" id="3.30.450.20">
    <property type="entry name" value="PAS domain"/>
    <property type="match status" value="1"/>
</dbReference>
<gene>
    <name evidence="6" type="ORF">SMGD1_0680</name>
</gene>
<comment type="caution">
    <text evidence="6">The sequence shown here is derived from an EMBL/GenBank/DDBJ whole genome shotgun (WGS) entry which is preliminary data.</text>
</comment>
<dbReference type="SUPFAM" id="SSF141868">
    <property type="entry name" value="EAL domain-like"/>
    <property type="match status" value="1"/>
</dbReference>
<dbReference type="InterPro" id="IPR000160">
    <property type="entry name" value="GGDEF_dom"/>
</dbReference>
<dbReference type="HOGENOM" id="CLU_000445_70_20_7"/>
<dbReference type="Gene3D" id="3.20.20.450">
    <property type="entry name" value="EAL domain"/>
    <property type="match status" value="1"/>
</dbReference>
<dbReference type="InterPro" id="IPR000014">
    <property type="entry name" value="PAS"/>
</dbReference>
<feature type="transmembrane region" description="Helical" evidence="1">
    <location>
        <begin position="129"/>
        <end position="148"/>
    </location>
</feature>
<evidence type="ECO:0000259" key="4">
    <source>
        <dbReference type="PROSITE" id="PS50883"/>
    </source>
</evidence>
<keyword evidence="7" id="KW-1185">Reference proteome</keyword>
<dbReference type="STRING" id="929558.SMGD1_0680"/>
<reference evidence="6 7" key="1">
    <citation type="journal article" date="2012" name="Proc. Natl. Acad. Sci. U.S.A.">
        <title>Genome and physiology of a model Epsilonproteobacterium responsible for sulfide detoxification in marine oxygen depletion zones.</title>
        <authorList>
            <person name="Grote J."/>
            <person name="Schott T."/>
            <person name="Bruckner C.G."/>
            <person name="Glockner F.O."/>
            <person name="Jost G."/>
            <person name="Teeling H."/>
            <person name="Labrenz M."/>
            <person name="Jurgens K."/>
        </authorList>
    </citation>
    <scope>NUCLEOTIDE SEQUENCE [LARGE SCALE GENOMIC DNA]</scope>
    <source>
        <strain evidence="6 7">GD1</strain>
    </source>
</reference>
<evidence type="ECO:0000259" key="2">
    <source>
        <dbReference type="PROSITE" id="PS50112"/>
    </source>
</evidence>
<dbReference type="NCBIfam" id="TIGR00254">
    <property type="entry name" value="GGDEF"/>
    <property type="match status" value="1"/>
</dbReference>
<dbReference type="SUPFAM" id="SSF55785">
    <property type="entry name" value="PYP-like sensor domain (PAS domain)"/>
    <property type="match status" value="1"/>
</dbReference>
<dbReference type="Gene3D" id="3.30.70.270">
    <property type="match status" value="1"/>
</dbReference>
<accession>H1FW89</accession>
<feature type="transmembrane region" description="Helical" evidence="1">
    <location>
        <begin position="71"/>
        <end position="91"/>
    </location>
</feature>
<feature type="domain" description="EAL" evidence="4">
    <location>
        <begin position="563"/>
        <end position="804"/>
    </location>
</feature>
<dbReference type="EMBL" id="AFRZ01000001">
    <property type="protein sequence ID" value="EHP29207.1"/>
    <property type="molecule type" value="Genomic_DNA"/>
</dbReference>
<feature type="transmembrane region" description="Helical" evidence="1">
    <location>
        <begin position="198"/>
        <end position="218"/>
    </location>
</feature>
<dbReference type="InterPro" id="IPR043128">
    <property type="entry name" value="Rev_trsase/Diguanyl_cyclase"/>
</dbReference>
<dbReference type="PROSITE" id="PS50887">
    <property type="entry name" value="GGDEF"/>
    <property type="match status" value="1"/>
</dbReference>
<dbReference type="SMART" id="SM00091">
    <property type="entry name" value="PAS"/>
    <property type="match status" value="1"/>
</dbReference>